<dbReference type="GO" id="GO:0016251">
    <property type="term" value="F:RNA polymerase II general transcription initiation factor activity"/>
    <property type="evidence" value="ECO:0007669"/>
    <property type="project" value="InterPro"/>
</dbReference>
<protein>
    <submittedName>
        <fullName evidence="2">snRNA-activating protein complex subunit 2</fullName>
    </submittedName>
</protein>
<evidence type="ECO:0000313" key="3">
    <source>
        <dbReference type="Proteomes" id="UP001178508"/>
    </source>
</evidence>
<name>A0AAV1HQ56_XYRNO</name>
<accession>A0AAV1HQ56</accession>
<feature type="compositionally biased region" description="Low complexity" evidence="1">
    <location>
        <begin position="246"/>
        <end position="281"/>
    </location>
</feature>
<feature type="compositionally biased region" description="Polar residues" evidence="1">
    <location>
        <begin position="463"/>
        <end position="485"/>
    </location>
</feature>
<evidence type="ECO:0000313" key="2">
    <source>
        <dbReference type="EMBL" id="CAJ1086477.1"/>
    </source>
</evidence>
<feature type="region of interest" description="Disordered" evidence="1">
    <location>
        <begin position="210"/>
        <end position="324"/>
    </location>
</feature>
<dbReference type="Proteomes" id="UP001178508">
    <property type="component" value="Chromosome 23"/>
</dbReference>
<dbReference type="InterPro" id="IPR021281">
    <property type="entry name" value="SNAPC2"/>
</dbReference>
<keyword evidence="3" id="KW-1185">Reference proteome</keyword>
<gene>
    <name evidence="2" type="ORF">XNOV1_A028197</name>
</gene>
<sequence length="514" mass="55447">MKPPPRKRNKPERTQTESVHMRSGKWQRAELRRLLAGLRTQNRNAAEHGDIDYSALKKQVKTRSETEIRSVVDALKEKVISSASYVFKKREREERMDKKPIQLWTEMASSVTGTIEETINAAFSQMLIVSSTEPSTHRNSDPPKVPGSITDQNRPAGRTVPFRPVPRPASGPGVRPGTSHTPPHMVMKTPALIVSPARRLPAPSQVVPIPATKVSTPQTQPGPGTGPGAPPAPSQVVPIPATKVSTPQTQPGPGAPPCQTANALSHPTRLTTVTTPVTPTPNSAAEGQTTCPPLSSSPSAPSPVSYPSSASLIQPTHPPPSGSAAALCARFGRTSKHATEDSPRALGVKCVVDFERIYKYLSFILKPDEECPLTPMEGAIMLDLLMSLPEELPKLDCNGLRKHLRQAYQSLSSSSDSRAARDLFKDLQDRPGAQTESPAVTNMDRPDTQQNPAGPADIDKRGVTQQPQEAETHSSASNTTANQDADISGVCPPLNPFMVPLKLLKRREIVLQSL</sequence>
<evidence type="ECO:0000256" key="1">
    <source>
        <dbReference type="SAM" id="MobiDB-lite"/>
    </source>
</evidence>
<feature type="region of interest" description="Disordered" evidence="1">
    <location>
        <begin position="426"/>
        <end position="492"/>
    </location>
</feature>
<proteinExistence type="predicted"/>
<dbReference type="PANTHER" id="PTHR15132:SF1">
    <property type="entry name" value="SNRNA-ACTIVATING PROTEIN COMPLEX SUBUNIT 2"/>
    <property type="match status" value="1"/>
</dbReference>
<dbReference type="EMBL" id="OY660886">
    <property type="protein sequence ID" value="CAJ1086477.1"/>
    <property type="molecule type" value="Genomic_DNA"/>
</dbReference>
<feature type="compositionally biased region" description="Polar residues" evidence="1">
    <location>
        <begin position="282"/>
        <end position="291"/>
    </location>
</feature>
<organism evidence="2 3">
    <name type="scientific">Xyrichtys novacula</name>
    <name type="common">Pearly razorfish</name>
    <name type="synonym">Hemipteronotus novacula</name>
    <dbReference type="NCBI Taxonomy" id="13765"/>
    <lineage>
        <taxon>Eukaryota</taxon>
        <taxon>Metazoa</taxon>
        <taxon>Chordata</taxon>
        <taxon>Craniata</taxon>
        <taxon>Vertebrata</taxon>
        <taxon>Euteleostomi</taxon>
        <taxon>Actinopterygii</taxon>
        <taxon>Neopterygii</taxon>
        <taxon>Teleostei</taxon>
        <taxon>Neoteleostei</taxon>
        <taxon>Acanthomorphata</taxon>
        <taxon>Eupercaria</taxon>
        <taxon>Labriformes</taxon>
        <taxon>Labridae</taxon>
        <taxon>Xyrichtys</taxon>
    </lineage>
</organism>
<dbReference type="Pfam" id="PF11035">
    <property type="entry name" value="SNAPC2"/>
    <property type="match status" value="1"/>
</dbReference>
<dbReference type="PANTHER" id="PTHR15132">
    <property type="entry name" value="SNRNA-ACTIVATING PROTEIN COMPLEX SUBUNIT 2"/>
    <property type="match status" value="1"/>
</dbReference>
<dbReference type="GO" id="GO:0016604">
    <property type="term" value="C:nuclear body"/>
    <property type="evidence" value="ECO:0007669"/>
    <property type="project" value="TreeGrafter"/>
</dbReference>
<dbReference type="GO" id="GO:0009301">
    <property type="term" value="P:snRNA transcription"/>
    <property type="evidence" value="ECO:0007669"/>
    <property type="project" value="InterPro"/>
</dbReference>
<feature type="compositionally biased region" description="Low complexity" evidence="1">
    <location>
        <begin position="292"/>
        <end position="312"/>
    </location>
</feature>
<feature type="region of interest" description="Disordered" evidence="1">
    <location>
        <begin position="1"/>
        <end position="24"/>
    </location>
</feature>
<reference evidence="2" key="1">
    <citation type="submission" date="2023-08" db="EMBL/GenBank/DDBJ databases">
        <authorList>
            <person name="Alioto T."/>
            <person name="Alioto T."/>
            <person name="Gomez Garrido J."/>
        </authorList>
    </citation>
    <scope>NUCLEOTIDE SEQUENCE</scope>
</reference>
<dbReference type="AlphaFoldDB" id="A0AAV1HQ56"/>
<feature type="region of interest" description="Disordered" evidence="1">
    <location>
        <begin position="132"/>
        <end position="184"/>
    </location>
</feature>
<feature type="compositionally biased region" description="Basic residues" evidence="1">
    <location>
        <begin position="1"/>
        <end position="10"/>
    </location>
</feature>